<comment type="similarity">
    <text evidence="1">Belongs to the GTP cyclohydrolase I type 2/NIF3 family.</text>
</comment>
<feature type="binding site" evidence="2">
    <location>
        <position position="278"/>
    </location>
    <ligand>
        <name>a divalent metal cation</name>
        <dbReference type="ChEBI" id="CHEBI:60240"/>
        <label>1</label>
    </ligand>
</feature>
<comment type="caution">
    <text evidence="3">The sequence shown here is derived from an EMBL/GenBank/DDBJ whole genome shotgun (WGS) entry which is preliminary data.</text>
</comment>
<evidence type="ECO:0000313" key="3">
    <source>
        <dbReference type="EMBL" id="RFU27909.1"/>
    </source>
</evidence>
<dbReference type="OrthoDB" id="3345469at2759"/>
<proteinExistence type="inferred from homology"/>
<dbReference type="PANTHER" id="PTHR13799">
    <property type="entry name" value="NGG1 INTERACTING FACTOR 3"/>
    <property type="match status" value="1"/>
</dbReference>
<dbReference type="Proteomes" id="UP000258309">
    <property type="component" value="Unassembled WGS sequence"/>
</dbReference>
<name>A0A3E2H3G7_SCYLI</name>
<dbReference type="OMA" id="NFDKTHL"/>
<feature type="binding site" evidence="2">
    <location>
        <position position="131"/>
    </location>
    <ligand>
        <name>a divalent metal cation</name>
        <dbReference type="ChEBI" id="CHEBI:60240"/>
        <label>1</label>
    </ligand>
</feature>
<accession>A0A3E2H3G7</accession>
<organism evidence="3 4">
    <name type="scientific">Scytalidium lignicola</name>
    <name type="common">Hyphomycete</name>
    <dbReference type="NCBI Taxonomy" id="5539"/>
    <lineage>
        <taxon>Eukaryota</taxon>
        <taxon>Fungi</taxon>
        <taxon>Dikarya</taxon>
        <taxon>Ascomycota</taxon>
        <taxon>Pezizomycotina</taxon>
        <taxon>Leotiomycetes</taxon>
        <taxon>Leotiomycetes incertae sedis</taxon>
        <taxon>Scytalidium</taxon>
    </lineage>
</organism>
<dbReference type="GO" id="GO:0046872">
    <property type="term" value="F:metal ion binding"/>
    <property type="evidence" value="ECO:0007669"/>
    <property type="project" value="UniProtKB-KW"/>
</dbReference>
<evidence type="ECO:0008006" key="5">
    <source>
        <dbReference type="Google" id="ProtNLM"/>
    </source>
</evidence>
<sequence length="331" mass="35768">MAKTLPPFQTCVVEAVKALYPDELADKSFDNTGLLLQAPPLSHLKNHALLTVDLTKAVADEAIEKKSSIIVAYRKLFPGNFIFNTIKAYDLIDPIIFRPLKALTLANSQQNSLLRLAQEGISVYCPHTAVDAAPGGLNDWLAGIVVGESDVAGKEWPSLGDNGTYELSVIKPVSDPPKGFEGAGHGRIVRFHKPEPLGNIILRITRGLGVKFVSVAVPQSVPDGKKSDIEISSVGICAGSGGSMLGGLDVDLLFTGELDHHSALAAIERGQVVVTAFHSNTERAYLSQRMSRYVADKLSDMFDNKIEGCDVEVSKADKDPYEIISRSQTEW</sequence>
<keyword evidence="4" id="KW-1185">Reference proteome</keyword>
<reference evidence="3 4" key="1">
    <citation type="submission" date="2018-05" db="EMBL/GenBank/DDBJ databases">
        <title>Draft genome sequence of Scytalidium lignicola DSM 105466, a ubiquitous saprotrophic fungus.</title>
        <authorList>
            <person name="Buettner E."/>
            <person name="Gebauer A.M."/>
            <person name="Hofrichter M."/>
            <person name="Liers C."/>
            <person name="Kellner H."/>
        </authorList>
    </citation>
    <scope>NUCLEOTIDE SEQUENCE [LARGE SCALE GENOMIC DNA]</scope>
    <source>
        <strain evidence="3 4">DSM 105466</strain>
    </source>
</reference>
<dbReference type="Gene3D" id="3.40.1390.30">
    <property type="entry name" value="NIF3 (NGG1p interacting factor 3)-like"/>
    <property type="match status" value="1"/>
</dbReference>
<protein>
    <recommendedName>
        <fullName evidence="5">NGG1p interacting factor 3</fullName>
    </recommendedName>
</protein>
<dbReference type="PANTHER" id="PTHR13799:SF13">
    <property type="entry name" value="NIF3-LIKE PROTEIN 1"/>
    <property type="match status" value="1"/>
</dbReference>
<dbReference type="EMBL" id="NCSJ02000185">
    <property type="protein sequence ID" value="RFU27909.1"/>
    <property type="molecule type" value="Genomic_DNA"/>
</dbReference>
<dbReference type="AlphaFoldDB" id="A0A3E2H3G7"/>
<evidence type="ECO:0000313" key="4">
    <source>
        <dbReference type="Proteomes" id="UP000258309"/>
    </source>
</evidence>
<feature type="binding site" evidence="2">
    <location>
        <position position="282"/>
    </location>
    <ligand>
        <name>a divalent metal cation</name>
        <dbReference type="ChEBI" id="CHEBI:60240"/>
        <label>1</label>
    </ligand>
</feature>
<feature type="non-terminal residue" evidence="3">
    <location>
        <position position="1"/>
    </location>
</feature>
<feature type="non-terminal residue" evidence="3">
    <location>
        <position position="331"/>
    </location>
</feature>
<dbReference type="SUPFAM" id="SSF102705">
    <property type="entry name" value="NIF3 (NGG1p interacting factor 3)-like"/>
    <property type="match status" value="1"/>
</dbReference>
<keyword evidence="2" id="KW-0479">Metal-binding</keyword>
<dbReference type="InterPro" id="IPR002678">
    <property type="entry name" value="DUF34/NIF3"/>
</dbReference>
<dbReference type="FunFam" id="3.40.1390.30:FF:000001">
    <property type="entry name" value="GTP cyclohydrolase 1 type 2"/>
    <property type="match status" value="1"/>
</dbReference>
<evidence type="ECO:0000256" key="1">
    <source>
        <dbReference type="ARBA" id="ARBA00006964"/>
    </source>
</evidence>
<dbReference type="Pfam" id="PF01784">
    <property type="entry name" value="DUF34_NIF3"/>
    <property type="match status" value="2"/>
</dbReference>
<dbReference type="GO" id="GO:0005739">
    <property type="term" value="C:mitochondrion"/>
    <property type="evidence" value="ECO:0007669"/>
    <property type="project" value="TreeGrafter"/>
</dbReference>
<dbReference type="STRING" id="5539.A0A3E2H3G7"/>
<dbReference type="InterPro" id="IPR036069">
    <property type="entry name" value="DUF34/NIF3_sf"/>
</dbReference>
<gene>
    <name evidence="3" type="ORF">B7463_g8454</name>
</gene>
<evidence type="ECO:0000256" key="2">
    <source>
        <dbReference type="PIRSR" id="PIRSR602678-1"/>
    </source>
</evidence>